<evidence type="ECO:0000256" key="4">
    <source>
        <dbReference type="SAM" id="Phobius"/>
    </source>
</evidence>
<gene>
    <name evidence="6" type="ORF">AWM70_11745</name>
</gene>
<dbReference type="STRING" id="1462996.AWM70_11745"/>
<dbReference type="InterPro" id="IPR027383">
    <property type="entry name" value="Znf_put"/>
</dbReference>
<feature type="region of interest" description="Disordered" evidence="3">
    <location>
        <begin position="103"/>
        <end position="122"/>
    </location>
</feature>
<dbReference type="InterPro" id="IPR041916">
    <property type="entry name" value="Anti_sigma_zinc_sf"/>
</dbReference>
<keyword evidence="7" id="KW-1185">Reference proteome</keyword>
<feature type="region of interest" description="Disordered" evidence="3">
    <location>
        <begin position="155"/>
        <end position="193"/>
    </location>
</feature>
<accession>A0A1B1N184</accession>
<proteinExistence type="inferred from homology"/>
<evidence type="ECO:0000256" key="1">
    <source>
        <dbReference type="ARBA" id="ARBA00024353"/>
    </source>
</evidence>
<feature type="compositionally biased region" description="Basic and acidic residues" evidence="3">
    <location>
        <begin position="268"/>
        <end position="277"/>
    </location>
</feature>
<feature type="compositionally biased region" description="Polar residues" evidence="3">
    <location>
        <begin position="216"/>
        <end position="240"/>
    </location>
</feature>
<name>A0A1B1N184_9BACL</name>
<feature type="compositionally biased region" description="Low complexity" evidence="3">
    <location>
        <begin position="174"/>
        <end position="188"/>
    </location>
</feature>
<dbReference type="AlphaFoldDB" id="A0A1B1N184"/>
<evidence type="ECO:0000313" key="7">
    <source>
        <dbReference type="Proteomes" id="UP000092573"/>
    </source>
</evidence>
<feature type="transmembrane region" description="Helical" evidence="4">
    <location>
        <begin position="125"/>
        <end position="146"/>
    </location>
</feature>
<feature type="compositionally biased region" description="Polar residues" evidence="3">
    <location>
        <begin position="158"/>
        <end position="173"/>
    </location>
</feature>
<keyword evidence="4" id="KW-0472">Membrane</keyword>
<keyword evidence="4" id="KW-1133">Transmembrane helix</keyword>
<dbReference type="SUPFAM" id="SSF82171">
    <property type="entry name" value="DPP6 N-terminal domain-like"/>
    <property type="match status" value="1"/>
</dbReference>
<dbReference type="Proteomes" id="UP000092573">
    <property type="component" value="Chromosome"/>
</dbReference>
<keyword evidence="4" id="KW-0812">Transmembrane</keyword>
<dbReference type="OrthoDB" id="2381690at2"/>
<feature type="compositionally biased region" description="Low complexity" evidence="3">
    <location>
        <begin position="292"/>
        <end position="303"/>
    </location>
</feature>
<dbReference type="Pfam" id="PF13490">
    <property type="entry name" value="zf-HC2"/>
    <property type="match status" value="1"/>
</dbReference>
<dbReference type="Gene3D" id="1.10.10.1320">
    <property type="entry name" value="Anti-sigma factor, zinc-finger domain"/>
    <property type="match status" value="1"/>
</dbReference>
<feature type="region of interest" description="Disordered" evidence="3">
    <location>
        <begin position="205"/>
        <end position="331"/>
    </location>
</feature>
<dbReference type="RefSeq" id="WP_068696588.1">
    <property type="nucleotide sequence ID" value="NZ_CP014167.1"/>
</dbReference>
<feature type="compositionally biased region" description="Basic and acidic residues" evidence="3">
    <location>
        <begin position="103"/>
        <end position="113"/>
    </location>
</feature>
<protein>
    <recommendedName>
        <fullName evidence="2">Anti-sigma-W factor RsiW</fullName>
    </recommendedName>
</protein>
<organism evidence="6 7">
    <name type="scientific">Paenibacillus yonginensis</name>
    <dbReference type="NCBI Taxonomy" id="1462996"/>
    <lineage>
        <taxon>Bacteria</taxon>
        <taxon>Bacillati</taxon>
        <taxon>Bacillota</taxon>
        <taxon>Bacilli</taxon>
        <taxon>Bacillales</taxon>
        <taxon>Paenibacillaceae</taxon>
        <taxon>Paenibacillus</taxon>
    </lineage>
</organism>
<feature type="domain" description="Putative zinc-finger" evidence="5">
    <location>
        <begin position="3"/>
        <end position="37"/>
    </location>
</feature>
<evidence type="ECO:0000313" key="6">
    <source>
        <dbReference type="EMBL" id="ANS75192.1"/>
    </source>
</evidence>
<comment type="similarity">
    <text evidence="1">Belongs to the zinc-associated anti-sigma factor (ZAS) superfamily. Anti-sigma-W factor family.</text>
</comment>
<evidence type="ECO:0000256" key="3">
    <source>
        <dbReference type="SAM" id="MobiDB-lite"/>
    </source>
</evidence>
<evidence type="ECO:0000256" key="2">
    <source>
        <dbReference type="ARBA" id="ARBA00024438"/>
    </source>
</evidence>
<dbReference type="EMBL" id="CP014167">
    <property type="protein sequence ID" value="ANS75192.1"/>
    <property type="molecule type" value="Genomic_DNA"/>
</dbReference>
<sequence length="426" mass="45708">MKCQEANEWMNRYLDHDLSEIETKQLFQHLDSCPDCAETFDMLKRISAGLDSLPDVKPRYSLVDSILPRLDEMDRLDEQAEVKSDTSSTPSVMTPLVAEADLLRRTDKSDANRRARGTQTQRRRLWTRVAGGAAAVVILGFCVYQFQPKEIPNAEPAVQQQRSAASLSEETAGSSDAASHEPSSSSQSKEINGSFVPGIAADHRTASEPGAEQNPDRVSQATPSPQDKGNSGAKGQTSDKGNSDSDPGKVQSAVPPKESARPNSSTGAEDRSFKLDTPKALADSVPSDDTDPNLSGPGDGSSDPESDGTAFIMDAPDSDPSLVPPSTDVSKNSLSMGIQAMNETNVWKSPNGKYVAKLEDGHLNVYLISSDGNLTRIYDDPVNGEWKAGSASWSEEGSIFAYTVNEENGPVESQVDADQAAALIQK</sequence>
<reference evidence="6 7" key="1">
    <citation type="submission" date="2016-01" db="EMBL/GenBank/DDBJ databases">
        <title>Complete Genome Sequence of Paenibacillus yonginensis DCY84, a novel Plant Growth-Promoting Bacteria with Elicitation of Induced Systemic Resistance.</title>
        <authorList>
            <person name="Kim Y.J."/>
            <person name="Yang D.C."/>
            <person name="Sukweenadhi J."/>
        </authorList>
    </citation>
    <scope>NUCLEOTIDE SEQUENCE [LARGE SCALE GENOMIC DNA]</scope>
    <source>
        <strain evidence="6 7">DCY84</strain>
    </source>
</reference>
<dbReference type="KEGG" id="pyg:AWM70_11745"/>
<evidence type="ECO:0000259" key="5">
    <source>
        <dbReference type="Pfam" id="PF13490"/>
    </source>
</evidence>